<proteinExistence type="predicted"/>
<keyword evidence="2" id="KW-1185">Reference proteome</keyword>
<reference evidence="1 2" key="1">
    <citation type="submission" date="2017-07" db="EMBL/GenBank/DDBJ databases">
        <title>Genome sequencing and assembly of Paenibacillus rigui.</title>
        <authorList>
            <person name="Mayilraj S."/>
        </authorList>
    </citation>
    <scope>NUCLEOTIDE SEQUENCE [LARGE SCALE GENOMIC DNA]</scope>
    <source>
        <strain evidence="1 2">JCM 16352</strain>
    </source>
</reference>
<dbReference type="Proteomes" id="UP000215509">
    <property type="component" value="Unassembled WGS sequence"/>
</dbReference>
<name>A0A229UKS2_9BACL</name>
<evidence type="ECO:0000313" key="2">
    <source>
        <dbReference type="Proteomes" id="UP000215509"/>
    </source>
</evidence>
<dbReference type="AlphaFoldDB" id="A0A229UKS2"/>
<comment type="caution">
    <text evidence="1">The sequence shown here is derived from an EMBL/GenBank/DDBJ whole genome shotgun (WGS) entry which is preliminary data.</text>
</comment>
<gene>
    <name evidence="1" type="ORF">CF651_23000</name>
</gene>
<protein>
    <submittedName>
        <fullName evidence="1">Uncharacterized protein</fullName>
    </submittedName>
</protein>
<accession>A0A229UKS2</accession>
<sequence>MKLLAVVYWLEGGKEKSKRCYDQSSLNNLTKWLEKVDYVHWSVLCSGDAYVPFTPRLKLMKVSGGLETPFRPPKMAAD</sequence>
<dbReference type="RefSeq" id="WP_094017229.1">
    <property type="nucleotide sequence ID" value="NZ_NMQW01000036.1"/>
</dbReference>
<evidence type="ECO:0000313" key="1">
    <source>
        <dbReference type="EMBL" id="OXM83983.1"/>
    </source>
</evidence>
<dbReference type="EMBL" id="NMQW01000036">
    <property type="protein sequence ID" value="OXM83983.1"/>
    <property type="molecule type" value="Genomic_DNA"/>
</dbReference>
<organism evidence="1 2">
    <name type="scientific">Paenibacillus rigui</name>
    <dbReference type="NCBI Taxonomy" id="554312"/>
    <lineage>
        <taxon>Bacteria</taxon>
        <taxon>Bacillati</taxon>
        <taxon>Bacillota</taxon>
        <taxon>Bacilli</taxon>
        <taxon>Bacillales</taxon>
        <taxon>Paenibacillaceae</taxon>
        <taxon>Paenibacillus</taxon>
    </lineage>
</organism>